<keyword evidence="1" id="KW-0732">Signal</keyword>
<dbReference type="RefSeq" id="WP_160845270.1">
    <property type="nucleotide sequence ID" value="NZ_WVHT01000006.1"/>
</dbReference>
<proteinExistence type="predicted"/>
<evidence type="ECO:0000313" key="4">
    <source>
        <dbReference type="Proteomes" id="UP000466586"/>
    </source>
</evidence>
<dbReference type="Gene3D" id="3.30.830.10">
    <property type="entry name" value="Metalloenzyme, LuxS/M16 peptidase-like"/>
    <property type="match status" value="2"/>
</dbReference>
<dbReference type="InterPro" id="IPR007863">
    <property type="entry name" value="Peptidase_M16_C"/>
</dbReference>
<evidence type="ECO:0000256" key="1">
    <source>
        <dbReference type="SAM" id="SignalP"/>
    </source>
</evidence>
<protein>
    <recommendedName>
        <fullName evidence="2">Peptidase M16 C-terminal domain-containing protein</fullName>
    </recommendedName>
</protein>
<name>A0A7K1YCI5_9SPHI</name>
<accession>A0A7K1YCI5</accession>
<organism evidence="3 4">
    <name type="scientific">Hufsiella arboris</name>
    <dbReference type="NCBI Taxonomy" id="2695275"/>
    <lineage>
        <taxon>Bacteria</taxon>
        <taxon>Pseudomonadati</taxon>
        <taxon>Bacteroidota</taxon>
        <taxon>Sphingobacteriia</taxon>
        <taxon>Sphingobacteriales</taxon>
        <taxon>Sphingobacteriaceae</taxon>
        <taxon>Hufsiella</taxon>
    </lineage>
</organism>
<dbReference type="Proteomes" id="UP000466586">
    <property type="component" value="Unassembled WGS sequence"/>
</dbReference>
<evidence type="ECO:0000259" key="2">
    <source>
        <dbReference type="Pfam" id="PF05193"/>
    </source>
</evidence>
<feature type="chain" id="PRO_5029909418" description="Peptidase M16 C-terminal domain-containing protein" evidence="1">
    <location>
        <begin position="23"/>
        <end position="444"/>
    </location>
</feature>
<dbReference type="Pfam" id="PF05193">
    <property type="entry name" value="Peptidase_M16_C"/>
    <property type="match status" value="1"/>
</dbReference>
<dbReference type="SUPFAM" id="SSF63411">
    <property type="entry name" value="LuxS/MPP-like metallohydrolase"/>
    <property type="match status" value="2"/>
</dbReference>
<evidence type="ECO:0000313" key="3">
    <source>
        <dbReference type="EMBL" id="MXV52091.1"/>
    </source>
</evidence>
<dbReference type="EMBL" id="WVHT01000006">
    <property type="protein sequence ID" value="MXV52091.1"/>
    <property type="molecule type" value="Genomic_DNA"/>
</dbReference>
<dbReference type="InterPro" id="IPR050361">
    <property type="entry name" value="MPP/UQCRC_Complex"/>
</dbReference>
<dbReference type="InterPro" id="IPR011249">
    <property type="entry name" value="Metalloenz_LuxS/M16"/>
</dbReference>
<gene>
    <name evidence="3" type="ORF">GS399_14020</name>
</gene>
<keyword evidence="4" id="KW-1185">Reference proteome</keyword>
<dbReference type="PANTHER" id="PTHR11851">
    <property type="entry name" value="METALLOPROTEASE"/>
    <property type="match status" value="1"/>
</dbReference>
<reference evidence="3 4" key="1">
    <citation type="submission" date="2019-11" db="EMBL/GenBank/DDBJ databases">
        <title>Pedobacter sp. HMF7647 Genome sequencing and assembly.</title>
        <authorList>
            <person name="Kang H."/>
            <person name="Kim H."/>
            <person name="Joh K."/>
        </authorList>
    </citation>
    <scope>NUCLEOTIDE SEQUENCE [LARGE SCALE GENOMIC DNA]</scope>
    <source>
        <strain evidence="3 4">HMF7647</strain>
    </source>
</reference>
<feature type="signal peptide" evidence="1">
    <location>
        <begin position="1"/>
        <end position="22"/>
    </location>
</feature>
<feature type="domain" description="Peptidase M16 C-terminal" evidence="2">
    <location>
        <begin position="188"/>
        <end position="354"/>
    </location>
</feature>
<comment type="caution">
    <text evidence="3">The sequence shown here is derived from an EMBL/GenBank/DDBJ whole genome shotgun (WGS) entry which is preliminary data.</text>
</comment>
<sequence>MKKFLYTILITCLAIGSQTANAQEEAYEMMVSGVKVIVQPTKNDILEIQTIIKGGVQNYPASKVGIESLAMNALTECGTEKHDKNSFKDALDKVSAYVYGYSNKNYSVIRMNCIKGDFDAVWPLYLEALTIPKFDATEFARIKKVAISNLKAQESQPDAAINKFADSIAFAGRDYAKEPSGTVPSLTKLTPQETKAYYKSVFNKAHLLVVVVGNLDKKLIEERVNAMLAAVPQGSPFQLKKSSFRVYKNTFNAEPREFATNYVQGITGGPQPGTPDFDAFSVAMRIFADRHFLDVRTNNGLSYAPQAWFSSGTTSTARFSVSTTQPDKYIAVFDKLVDQLKTQGFKADEVANMKVEYLTGFYYKNETNSAQASSIASNEVLFNNWKRSMTMVNDVKKLTLDDVNTAFRNYIGNTVWVYQGDTKKVNPVLFINGTVKKPDNPVSH</sequence>
<dbReference type="AlphaFoldDB" id="A0A7K1YCI5"/>
<dbReference type="GO" id="GO:0046872">
    <property type="term" value="F:metal ion binding"/>
    <property type="evidence" value="ECO:0007669"/>
    <property type="project" value="InterPro"/>
</dbReference>